<accession>A0ABR9T2U2</accession>
<keyword evidence="3" id="KW-1185">Reference proteome</keyword>
<evidence type="ECO:0000259" key="1">
    <source>
        <dbReference type="Pfam" id="PF00027"/>
    </source>
</evidence>
<protein>
    <recommendedName>
        <fullName evidence="1">Cyclic nucleotide-binding domain-containing protein</fullName>
    </recommendedName>
</protein>
<feature type="domain" description="Cyclic nucleotide-binding" evidence="1">
    <location>
        <begin position="35"/>
        <end position="122"/>
    </location>
</feature>
<dbReference type="SUPFAM" id="SSF51206">
    <property type="entry name" value="cAMP-binding domain-like"/>
    <property type="match status" value="1"/>
</dbReference>
<evidence type="ECO:0000313" key="2">
    <source>
        <dbReference type="EMBL" id="MBE8719663.1"/>
    </source>
</evidence>
<dbReference type="InterPro" id="IPR000595">
    <property type="entry name" value="cNMP-bd_dom"/>
</dbReference>
<dbReference type="EMBL" id="PSKQ01000013">
    <property type="protein sequence ID" value="MBE8719663.1"/>
    <property type="molecule type" value="Genomic_DNA"/>
</dbReference>
<comment type="caution">
    <text evidence="2">The sequence shown here is derived from an EMBL/GenBank/DDBJ whole genome shotgun (WGS) entry which is preliminary data.</text>
</comment>
<gene>
    <name evidence="2" type="ORF">C4F40_02850</name>
</gene>
<dbReference type="InterPro" id="IPR018490">
    <property type="entry name" value="cNMP-bd_dom_sf"/>
</dbReference>
<name>A0ABR9T2U2_9SPHI</name>
<dbReference type="InterPro" id="IPR014710">
    <property type="entry name" value="RmlC-like_jellyroll"/>
</dbReference>
<evidence type="ECO:0000313" key="3">
    <source>
        <dbReference type="Proteomes" id="UP000618319"/>
    </source>
</evidence>
<sequence length="190" mass="22077">MEQTKVYQELKALLSRYRNPSDELLREIFPFVSARTYEAKDLLTQVGEISNRLCLITEGGAAAYKTVKSERKLVALWKEGDLIIHAQSALAVKKSDVQIVFLTHSTTIEISNKDLINLRQQNPEMSRYFDHFLADDLQKMSDHVCWLKGTKAEQRVIDFGDNYKLLATLLPEEQKAYYLNMSLRWYQKLK</sequence>
<dbReference type="Proteomes" id="UP000618319">
    <property type="component" value="Unassembled WGS sequence"/>
</dbReference>
<dbReference type="Gene3D" id="2.60.120.10">
    <property type="entry name" value="Jelly Rolls"/>
    <property type="match status" value="1"/>
</dbReference>
<proteinExistence type="predicted"/>
<organism evidence="2 3">
    <name type="scientific">Sphingobacterium pedocola</name>
    <dbReference type="NCBI Taxonomy" id="2082722"/>
    <lineage>
        <taxon>Bacteria</taxon>
        <taxon>Pseudomonadati</taxon>
        <taxon>Bacteroidota</taxon>
        <taxon>Sphingobacteriia</taxon>
        <taxon>Sphingobacteriales</taxon>
        <taxon>Sphingobacteriaceae</taxon>
        <taxon>Sphingobacterium</taxon>
    </lineage>
</organism>
<reference evidence="2 3" key="1">
    <citation type="submission" date="2018-02" db="EMBL/GenBank/DDBJ databases">
        <title>Sphingobacterium KA21.</title>
        <authorList>
            <person name="Vasarhelyi B.M."/>
            <person name="Deshmukh S."/>
            <person name="Balint B."/>
            <person name="Kukolya J."/>
        </authorList>
    </citation>
    <scope>NUCLEOTIDE SEQUENCE [LARGE SCALE GENOMIC DNA]</scope>
    <source>
        <strain evidence="2 3">Ka21</strain>
    </source>
</reference>
<dbReference type="Pfam" id="PF00027">
    <property type="entry name" value="cNMP_binding"/>
    <property type="match status" value="1"/>
</dbReference>
<dbReference type="RefSeq" id="WP_196938636.1">
    <property type="nucleotide sequence ID" value="NZ_MU158689.1"/>
</dbReference>